<dbReference type="STRING" id="578462.A0A0L0SFN5"/>
<evidence type="ECO:0000256" key="4">
    <source>
        <dbReference type="ARBA" id="ARBA00023002"/>
    </source>
</evidence>
<keyword evidence="4" id="KW-0560">Oxidoreductase</keyword>
<reference evidence="11" key="2">
    <citation type="submission" date="2009-11" db="EMBL/GenBank/DDBJ databases">
        <title>The Genome Sequence of Allomyces macrogynus strain ATCC 38327.</title>
        <authorList>
            <consortium name="The Broad Institute Genome Sequencing Platform"/>
            <person name="Russ C."/>
            <person name="Cuomo C."/>
            <person name="Shea T."/>
            <person name="Young S.K."/>
            <person name="Zeng Q."/>
            <person name="Koehrsen M."/>
            <person name="Haas B."/>
            <person name="Borodovsky M."/>
            <person name="Guigo R."/>
            <person name="Alvarado L."/>
            <person name="Berlin A."/>
            <person name="Borenstein D."/>
            <person name="Chen Z."/>
            <person name="Engels R."/>
            <person name="Freedman E."/>
            <person name="Gellesch M."/>
            <person name="Goldberg J."/>
            <person name="Griggs A."/>
            <person name="Gujja S."/>
            <person name="Heiman D."/>
            <person name="Hepburn T."/>
            <person name="Howarth C."/>
            <person name="Jen D."/>
            <person name="Larson L."/>
            <person name="Lewis B."/>
            <person name="Mehta T."/>
            <person name="Park D."/>
            <person name="Pearson M."/>
            <person name="Roberts A."/>
            <person name="Saif S."/>
            <person name="Shenoy N."/>
            <person name="Sisk P."/>
            <person name="Stolte C."/>
            <person name="Sykes S."/>
            <person name="Walk T."/>
            <person name="White J."/>
            <person name="Yandava C."/>
            <person name="Burger G."/>
            <person name="Gray M.W."/>
            <person name="Holland P.W.H."/>
            <person name="King N."/>
            <person name="Lang F.B.F."/>
            <person name="Roger A.J."/>
            <person name="Ruiz-Trillo I."/>
            <person name="Lander E."/>
            <person name="Nusbaum C."/>
        </authorList>
    </citation>
    <scope>NUCLEOTIDE SEQUENCE [LARGE SCALE GENOMIC DNA]</scope>
    <source>
        <strain evidence="11">ATCC 38327</strain>
    </source>
</reference>
<dbReference type="PANTHER" id="PTHR11972:SF69">
    <property type="entry name" value="FERRIC REDUCTION OXIDASE 6-RELATED"/>
    <property type="match status" value="1"/>
</dbReference>
<keyword evidence="11" id="KW-1185">Reference proteome</keyword>
<dbReference type="PROSITE" id="PS51384">
    <property type="entry name" value="FAD_FR"/>
    <property type="match status" value="1"/>
</dbReference>
<feature type="domain" description="FAD-binding FR-type" evidence="8">
    <location>
        <begin position="327"/>
        <end position="447"/>
    </location>
</feature>
<evidence type="ECO:0000256" key="6">
    <source>
        <dbReference type="ARBA" id="ARBA00023136"/>
    </source>
</evidence>
<dbReference type="VEuPathDB" id="FungiDB:AMAG_07049"/>
<evidence type="ECO:0000256" key="5">
    <source>
        <dbReference type="ARBA" id="ARBA00023065"/>
    </source>
</evidence>
<evidence type="ECO:0000256" key="1">
    <source>
        <dbReference type="ARBA" id="ARBA00004141"/>
    </source>
</evidence>
<accession>A0A0L0SFN5</accession>
<feature type="transmembrane region" description="Helical" evidence="7">
    <location>
        <begin position="56"/>
        <end position="78"/>
    </location>
</feature>
<feature type="transmembrane region" description="Helical" evidence="7">
    <location>
        <begin position="305"/>
        <end position="330"/>
    </location>
</feature>
<protein>
    <recommendedName>
        <fullName evidence="8">FAD-binding FR-type domain-containing protein</fullName>
    </recommendedName>
</protein>
<evidence type="ECO:0000256" key="2">
    <source>
        <dbReference type="ARBA" id="ARBA00022692"/>
    </source>
</evidence>
<keyword evidence="2 7" id="KW-0812">Transmembrane</keyword>
<evidence type="ECO:0000313" key="10">
    <source>
        <dbReference type="EMBL" id="KNE61311.1"/>
    </source>
</evidence>
<gene>
    <name evidence="9" type="ORF">AMAG_07045</name>
    <name evidence="10" type="ORF">AMAG_07049</name>
</gene>
<evidence type="ECO:0000256" key="7">
    <source>
        <dbReference type="SAM" id="Phobius"/>
    </source>
</evidence>
<dbReference type="AlphaFoldDB" id="A0A0L0SFN5"/>
<evidence type="ECO:0000259" key="8">
    <source>
        <dbReference type="PROSITE" id="PS51384"/>
    </source>
</evidence>
<dbReference type="InterPro" id="IPR050369">
    <property type="entry name" value="RBOH/FRE"/>
</dbReference>
<dbReference type="InterPro" id="IPR017938">
    <property type="entry name" value="Riboflavin_synthase-like_b-brl"/>
</dbReference>
<proteinExistence type="predicted"/>
<name>A0A0L0SFN5_ALLM3</name>
<dbReference type="InterPro" id="IPR017927">
    <property type="entry name" value="FAD-bd_FR_type"/>
</dbReference>
<feature type="transmembrane region" description="Helical" evidence="7">
    <location>
        <begin position="278"/>
        <end position="299"/>
    </location>
</feature>
<sequence>MTATSPSPHPPYTLGSKFASATVLLLVLLAYTLSLWQDAGKGGEGGRSGLSWSADGLIGVLYAVPLFLASTIVCIQYARTKAFYPFATGTSAQRSPDRVLFWLRVLILVGNVVQFAPHLEFHGSGGGDIAAGTSIKRGPKQDVDASTTPSSALSTSPWWFWSGLEGVSKAAGLPVFWNVGWLFVLAMRSPALAPLQAALGLGYEHTIALHRLMGWSTTFWLMLHSIGYIVAYLAEGRATTMLLPGSDKSNMNVVGWIGSLLLVFMAVTALYQVRRSHYSLFAIFHWHWIPFALCCILHVPQDAMVILPALALYLIDRLLLISGAGTGFLGGARVTATAIRVSDDVVVLLIPVGPSRADSTAGTDSELDTTLSTMYAPGRFLCLASPNVRVTPAHPFSIAAYSAPNRTAVVMIRALGPFTKALHAIATLEGSPVPLRVSPPQSAPVLHVPQEFGAADTVEKVTADNAAAALGARVSPARRIVVAGGIGVSKYLAGPFNDAESTSAETVRKIWLCKSPIEFHMYQALGANLSGWDVYCKHGFDLHPVAPVLATTMDADAAETDLGEGLMAAATPALDNSTGTPRATYPLFAQCTTLPISAALRTTLFLTLAGAYAAIYTASRAPTYATCSDPSPAASFWAWIECTRWSTIAPYFSVLVGLPLVTQVVMAVVGAVRWQVRPAGEFRTHGTRTPEGPEVVGKVRALVPRRLDVGKVLGLDGVEDGISGGRMARVVREARAACSFRVPGVQVRVCASKPVRSAFRRATHAVGGEFVDDGVGF</sequence>
<dbReference type="SUPFAM" id="SSF63380">
    <property type="entry name" value="Riboflavin synthase domain-like"/>
    <property type="match status" value="1"/>
</dbReference>
<feature type="transmembrane region" description="Helical" evidence="7">
    <location>
        <begin position="212"/>
        <end position="233"/>
    </location>
</feature>
<organism evidence="10 11">
    <name type="scientific">Allomyces macrogynus (strain ATCC 38327)</name>
    <name type="common">Allomyces javanicus var. macrogynus</name>
    <dbReference type="NCBI Taxonomy" id="578462"/>
    <lineage>
        <taxon>Eukaryota</taxon>
        <taxon>Fungi</taxon>
        <taxon>Fungi incertae sedis</taxon>
        <taxon>Blastocladiomycota</taxon>
        <taxon>Blastocladiomycetes</taxon>
        <taxon>Blastocladiales</taxon>
        <taxon>Blastocladiaceae</taxon>
        <taxon>Allomyces</taxon>
    </lineage>
</organism>
<dbReference type="GO" id="GO:0005886">
    <property type="term" value="C:plasma membrane"/>
    <property type="evidence" value="ECO:0007669"/>
    <property type="project" value="TreeGrafter"/>
</dbReference>
<keyword evidence="5" id="KW-0813">Transport</keyword>
<dbReference type="Proteomes" id="UP000054350">
    <property type="component" value="Unassembled WGS sequence"/>
</dbReference>
<dbReference type="GO" id="GO:0016175">
    <property type="term" value="F:superoxide-generating NAD(P)H oxidase activity"/>
    <property type="evidence" value="ECO:0007669"/>
    <property type="project" value="TreeGrafter"/>
</dbReference>
<comment type="subcellular location">
    <subcellularLocation>
        <location evidence="1">Membrane</location>
        <topology evidence="1">Multi-pass membrane protein</topology>
    </subcellularLocation>
</comment>
<dbReference type="GO" id="GO:0006811">
    <property type="term" value="P:monoatomic ion transport"/>
    <property type="evidence" value="ECO:0007669"/>
    <property type="project" value="UniProtKB-KW"/>
</dbReference>
<feature type="transmembrane region" description="Helical" evidence="7">
    <location>
        <begin position="179"/>
        <end position="200"/>
    </location>
</feature>
<dbReference type="EMBL" id="GG745337">
    <property type="protein sequence ID" value="KNE61311.1"/>
    <property type="molecule type" value="Genomic_DNA"/>
</dbReference>
<dbReference type="EMBL" id="GG745337">
    <property type="protein sequence ID" value="KNE61305.1"/>
    <property type="molecule type" value="Genomic_DNA"/>
</dbReference>
<evidence type="ECO:0000256" key="3">
    <source>
        <dbReference type="ARBA" id="ARBA00022989"/>
    </source>
</evidence>
<dbReference type="InterPro" id="IPR013130">
    <property type="entry name" value="Fe3_Rdtase_TM_dom"/>
</dbReference>
<reference evidence="10 11" key="1">
    <citation type="submission" date="2009-11" db="EMBL/GenBank/DDBJ databases">
        <title>Annotation of Allomyces macrogynus ATCC 38327.</title>
        <authorList>
            <consortium name="The Broad Institute Genome Sequencing Platform"/>
            <person name="Russ C."/>
            <person name="Cuomo C."/>
            <person name="Burger G."/>
            <person name="Gray M.W."/>
            <person name="Holland P.W.H."/>
            <person name="King N."/>
            <person name="Lang F.B.F."/>
            <person name="Roger A.J."/>
            <person name="Ruiz-Trillo I."/>
            <person name="Young S.K."/>
            <person name="Zeng Q."/>
            <person name="Gargeya S."/>
            <person name="Fitzgerald M."/>
            <person name="Haas B."/>
            <person name="Abouelleil A."/>
            <person name="Alvarado L."/>
            <person name="Arachchi H.M."/>
            <person name="Berlin A."/>
            <person name="Chapman S.B."/>
            <person name="Gearin G."/>
            <person name="Goldberg J."/>
            <person name="Griggs A."/>
            <person name="Gujja S."/>
            <person name="Hansen M."/>
            <person name="Heiman D."/>
            <person name="Howarth C."/>
            <person name="Larimer J."/>
            <person name="Lui A."/>
            <person name="MacDonald P.J.P."/>
            <person name="McCowen C."/>
            <person name="Montmayeur A."/>
            <person name="Murphy C."/>
            <person name="Neiman D."/>
            <person name="Pearson M."/>
            <person name="Priest M."/>
            <person name="Roberts A."/>
            <person name="Saif S."/>
            <person name="Shea T."/>
            <person name="Sisk P."/>
            <person name="Stolte C."/>
            <person name="Sykes S."/>
            <person name="Wortman J."/>
            <person name="Nusbaum C."/>
            <person name="Birren B."/>
        </authorList>
    </citation>
    <scope>NUCLEOTIDE SEQUENCE [LARGE SCALE GENOMIC DNA]</scope>
    <source>
        <strain evidence="10 11">ATCC 38327</strain>
    </source>
</reference>
<feature type="transmembrane region" description="Helical" evidence="7">
    <location>
        <begin position="18"/>
        <end position="36"/>
    </location>
</feature>
<evidence type="ECO:0000313" key="11">
    <source>
        <dbReference type="Proteomes" id="UP000054350"/>
    </source>
</evidence>
<keyword evidence="5" id="KW-0406">Ion transport</keyword>
<dbReference type="VEuPathDB" id="FungiDB:AMAG_07045"/>
<dbReference type="PANTHER" id="PTHR11972">
    <property type="entry name" value="NADPH OXIDASE"/>
    <property type="match status" value="1"/>
</dbReference>
<keyword evidence="3 7" id="KW-1133">Transmembrane helix</keyword>
<keyword evidence="6 7" id="KW-0472">Membrane</keyword>
<dbReference type="Pfam" id="PF01794">
    <property type="entry name" value="Ferric_reduct"/>
    <property type="match status" value="1"/>
</dbReference>
<dbReference type="eggNOG" id="KOG0039">
    <property type="taxonomic scope" value="Eukaryota"/>
</dbReference>
<dbReference type="OrthoDB" id="5532842at2759"/>
<feature type="transmembrane region" description="Helical" evidence="7">
    <location>
        <begin position="99"/>
        <end position="116"/>
    </location>
</feature>
<evidence type="ECO:0000313" key="9">
    <source>
        <dbReference type="EMBL" id="KNE61305.1"/>
    </source>
</evidence>
<feature type="transmembrane region" description="Helical" evidence="7">
    <location>
        <begin position="253"/>
        <end position="271"/>
    </location>
</feature>